<organism evidence="2 3">
    <name type="scientific">Corynebacterium aquilae DSM 44791</name>
    <dbReference type="NCBI Taxonomy" id="1431546"/>
    <lineage>
        <taxon>Bacteria</taxon>
        <taxon>Bacillati</taxon>
        <taxon>Actinomycetota</taxon>
        <taxon>Actinomycetes</taxon>
        <taxon>Mycobacteriales</taxon>
        <taxon>Corynebacteriaceae</taxon>
        <taxon>Corynebacterium</taxon>
    </lineage>
</organism>
<feature type="transmembrane region" description="Helical" evidence="1">
    <location>
        <begin position="223"/>
        <end position="241"/>
    </location>
</feature>
<dbReference type="Proteomes" id="UP000185478">
    <property type="component" value="Chromosome"/>
</dbReference>
<feature type="transmembrane region" description="Helical" evidence="1">
    <location>
        <begin position="192"/>
        <end position="211"/>
    </location>
</feature>
<evidence type="ECO:0000313" key="3">
    <source>
        <dbReference type="Proteomes" id="UP000185478"/>
    </source>
</evidence>
<feature type="transmembrane region" description="Helical" evidence="1">
    <location>
        <begin position="422"/>
        <end position="439"/>
    </location>
</feature>
<reference evidence="2 3" key="1">
    <citation type="submission" date="2014-08" db="EMBL/GenBank/DDBJ databases">
        <title>Complete genome sequence of Corynebacterium aquilae S-613T(T) (=DSM 44791(T)), isolated from the choana of a healthy golden eagle.</title>
        <authorList>
            <person name="Ruckert C."/>
            <person name="Albersmeier A."/>
            <person name="Winkler A."/>
            <person name="Kalinowski J."/>
        </authorList>
    </citation>
    <scope>NUCLEOTIDE SEQUENCE [LARGE SCALE GENOMIC DNA]</scope>
    <source>
        <strain evidence="2 3">S-613</strain>
    </source>
</reference>
<feature type="transmembrane region" description="Helical" evidence="1">
    <location>
        <begin position="390"/>
        <end position="410"/>
    </location>
</feature>
<dbReference type="AlphaFoldDB" id="A0A1L7CE42"/>
<feature type="transmembrane region" description="Helical" evidence="1">
    <location>
        <begin position="361"/>
        <end position="384"/>
    </location>
</feature>
<feature type="transmembrane region" description="Helical" evidence="1">
    <location>
        <begin position="445"/>
        <end position="463"/>
    </location>
</feature>
<feature type="transmembrane region" description="Helical" evidence="1">
    <location>
        <begin position="88"/>
        <end position="107"/>
    </location>
</feature>
<name>A0A1L7CE42_9CORY</name>
<sequence>MLPTRTTNGVAQPEHQSRFDHPAMGWAAVWLGVLAACGLWRVALGEEGGGPAATWPRIVGGMAAASLVFALLWVIGRAASPGAALARVAANLAPTALLMSVFPLIAGEFSASMLGATPALVVVLAVSVSVPWVCGIVAAPFYPALSEVSRAEPTAFAAAFMRVWPPLVLWSAVPVVFFTTVCTVLIGWDGRAAAFFAAGLATNVLLAQALIVIQELRMVGTQVAAWAAYAAALYAAPQLWWLAPLAGVVVCLWRVRASLGAVRSVVVLNSKQVLPHMRDGALASSVLWLDKFLLIALLWDRVDVYTVYVALIPMVVAQSLYFGRLYDSFHTYTQRLSRLVATCPAAELNTKVRATCRRIEYVVLVPVALGVLGAVGIVGLAPVLGLKMAGALGFVVAAPLAFLCLSLACFQLNQLGGGDDTRLLCAAHGAATVLALVFLPLAGAYVALIVIDGVLATIAIARVRRRVCSAAFELFWKEAVAW</sequence>
<proteinExistence type="predicted"/>
<keyword evidence="1" id="KW-1133">Transmembrane helix</keyword>
<gene>
    <name evidence="2" type="ORF">CAQU_02365</name>
</gene>
<protein>
    <recommendedName>
        <fullName evidence="4">Polysaccharide biosynthesis protein C-terminal domain-containing protein</fullName>
    </recommendedName>
</protein>
<dbReference type="KEGG" id="caqu:CAQU_02365"/>
<accession>A0A1L7CE42</accession>
<evidence type="ECO:0000256" key="1">
    <source>
        <dbReference type="SAM" id="Phobius"/>
    </source>
</evidence>
<feature type="transmembrane region" description="Helical" evidence="1">
    <location>
        <begin position="55"/>
        <end position="76"/>
    </location>
</feature>
<keyword evidence="1" id="KW-0812">Transmembrane</keyword>
<feature type="transmembrane region" description="Helical" evidence="1">
    <location>
        <begin position="305"/>
        <end position="326"/>
    </location>
</feature>
<keyword evidence="3" id="KW-1185">Reference proteome</keyword>
<evidence type="ECO:0000313" key="2">
    <source>
        <dbReference type="EMBL" id="APT84106.1"/>
    </source>
</evidence>
<feature type="transmembrane region" description="Helical" evidence="1">
    <location>
        <begin position="23"/>
        <end position="43"/>
    </location>
</feature>
<dbReference type="EMBL" id="CP009245">
    <property type="protein sequence ID" value="APT84106.1"/>
    <property type="molecule type" value="Genomic_DNA"/>
</dbReference>
<feature type="transmembrane region" description="Helical" evidence="1">
    <location>
        <begin position="119"/>
        <end position="142"/>
    </location>
</feature>
<feature type="transmembrane region" description="Helical" evidence="1">
    <location>
        <begin position="163"/>
        <end position="186"/>
    </location>
</feature>
<evidence type="ECO:0008006" key="4">
    <source>
        <dbReference type="Google" id="ProtNLM"/>
    </source>
</evidence>
<keyword evidence="1" id="KW-0472">Membrane</keyword>